<dbReference type="SUPFAM" id="SSF52540">
    <property type="entry name" value="P-loop containing nucleoside triphosphate hydrolases"/>
    <property type="match status" value="1"/>
</dbReference>
<evidence type="ECO:0000313" key="5">
    <source>
        <dbReference type="EMBL" id="NYZ18326.1"/>
    </source>
</evidence>
<dbReference type="GO" id="GO:0005524">
    <property type="term" value="F:ATP binding"/>
    <property type="evidence" value="ECO:0007669"/>
    <property type="project" value="UniProtKB-KW"/>
</dbReference>
<keyword evidence="1" id="KW-0813">Transport</keyword>
<dbReference type="RefSeq" id="WP_180280078.1">
    <property type="nucleotide sequence ID" value="NZ_JABFDB010000001.1"/>
</dbReference>
<dbReference type="SMART" id="SM00382">
    <property type="entry name" value="AAA"/>
    <property type="match status" value="1"/>
</dbReference>
<dbReference type="PANTHER" id="PTHR45772:SF9">
    <property type="entry name" value="CONSERVED COMPONENT OF ABC TRANSPORTER FOR NATURAL AMINO ACIDS"/>
    <property type="match status" value="1"/>
</dbReference>
<evidence type="ECO:0000256" key="3">
    <source>
        <dbReference type="ARBA" id="ARBA00022840"/>
    </source>
</evidence>
<protein>
    <submittedName>
        <fullName evidence="5">ABC transporter ATP-binding protein</fullName>
    </submittedName>
</protein>
<organism evidence="5 6">
    <name type="scientific">Azospirillum oleiclasticum</name>
    <dbReference type="NCBI Taxonomy" id="2735135"/>
    <lineage>
        <taxon>Bacteria</taxon>
        <taxon>Pseudomonadati</taxon>
        <taxon>Pseudomonadota</taxon>
        <taxon>Alphaproteobacteria</taxon>
        <taxon>Rhodospirillales</taxon>
        <taxon>Azospirillaceae</taxon>
        <taxon>Azospirillum</taxon>
    </lineage>
</organism>
<evidence type="ECO:0000256" key="1">
    <source>
        <dbReference type="ARBA" id="ARBA00022448"/>
    </source>
</evidence>
<gene>
    <name evidence="5" type="ORF">HND93_01275</name>
</gene>
<sequence>MTILEVADVGRSFGGLRAVSDLSFTVAKGEIKGVIGPNGAGKTTLFNMIAGVTAPSTGSIALDGQRIEHLKPYQRVERGIARTFQNLQIFKDLTVLENVMVGRHARTRCDVLHAIFRSPAARREEEGIRDAAFAQLDRLGLAHRAEEKAGSLSFGECKILEIARALAAEPSLLLLDEPIAGVPHAETERVADTVRALNAEGVTVLLVEHNMRMVMRLCDSILVLNYGRKIAEGTAEAVRRDPAVLQAYLGEDDDA</sequence>
<dbReference type="InterPro" id="IPR027417">
    <property type="entry name" value="P-loop_NTPase"/>
</dbReference>
<dbReference type="InterPro" id="IPR003593">
    <property type="entry name" value="AAA+_ATPase"/>
</dbReference>
<dbReference type="Pfam" id="PF12399">
    <property type="entry name" value="BCA_ABC_TP_C"/>
    <property type="match status" value="1"/>
</dbReference>
<dbReference type="EMBL" id="JABFDB010000001">
    <property type="protein sequence ID" value="NYZ18326.1"/>
    <property type="molecule type" value="Genomic_DNA"/>
</dbReference>
<feature type="domain" description="ABC transporter" evidence="4">
    <location>
        <begin position="4"/>
        <end position="251"/>
    </location>
</feature>
<dbReference type="Gene3D" id="3.40.50.300">
    <property type="entry name" value="P-loop containing nucleotide triphosphate hydrolases"/>
    <property type="match status" value="1"/>
</dbReference>
<comment type="caution">
    <text evidence="5">The sequence shown here is derived from an EMBL/GenBank/DDBJ whole genome shotgun (WGS) entry which is preliminary data.</text>
</comment>
<dbReference type="InterPro" id="IPR003439">
    <property type="entry name" value="ABC_transporter-like_ATP-bd"/>
</dbReference>
<evidence type="ECO:0000256" key="2">
    <source>
        <dbReference type="ARBA" id="ARBA00022741"/>
    </source>
</evidence>
<accession>A0ABX2T1Z6</accession>
<dbReference type="PROSITE" id="PS50893">
    <property type="entry name" value="ABC_TRANSPORTER_2"/>
    <property type="match status" value="1"/>
</dbReference>
<dbReference type="Proteomes" id="UP000584642">
    <property type="component" value="Unassembled WGS sequence"/>
</dbReference>
<dbReference type="InterPro" id="IPR032823">
    <property type="entry name" value="BCA_ABC_TP_C"/>
</dbReference>
<keyword evidence="3 5" id="KW-0067">ATP-binding</keyword>
<name>A0ABX2T1Z6_9PROT</name>
<evidence type="ECO:0000313" key="6">
    <source>
        <dbReference type="Proteomes" id="UP000584642"/>
    </source>
</evidence>
<dbReference type="InterPro" id="IPR051120">
    <property type="entry name" value="ABC_AA/LPS_Transport"/>
</dbReference>
<dbReference type="PANTHER" id="PTHR45772">
    <property type="entry name" value="CONSERVED COMPONENT OF ABC TRANSPORTER FOR NATURAL AMINO ACIDS-RELATED"/>
    <property type="match status" value="1"/>
</dbReference>
<proteinExistence type="predicted"/>
<keyword evidence="6" id="KW-1185">Reference proteome</keyword>
<evidence type="ECO:0000259" key="4">
    <source>
        <dbReference type="PROSITE" id="PS50893"/>
    </source>
</evidence>
<dbReference type="Pfam" id="PF00005">
    <property type="entry name" value="ABC_tran"/>
    <property type="match status" value="1"/>
</dbReference>
<reference evidence="5 6" key="1">
    <citation type="submission" date="2020-05" db="EMBL/GenBank/DDBJ databases">
        <title>Azospirillum oleiclasticum sp. nov, a nitrogen-fixing and heavy crude oil-emulsifying bacterium isolated from the crude oil of Yumen Oilfield.</title>
        <authorList>
            <person name="Wu D."/>
            <person name="Cai M."/>
            <person name="Zhang X."/>
        </authorList>
    </citation>
    <scope>NUCLEOTIDE SEQUENCE [LARGE SCALE GENOMIC DNA]</scope>
    <source>
        <strain evidence="5 6">ROY-1-1-2</strain>
    </source>
</reference>
<keyword evidence="2" id="KW-0547">Nucleotide-binding</keyword>
<dbReference type="CDD" id="cd03219">
    <property type="entry name" value="ABC_Mj1267_LivG_branched"/>
    <property type="match status" value="1"/>
</dbReference>